<gene>
    <name evidence="1" type="ORF">LTR37_004533</name>
</gene>
<sequence>MLTRSSKRAAAQNFHLPDRDATDSTTASESELERLEDYPKLLSPRSGSRRFKDRIAELAGPKVPIKRATGAKLGHLDDGLRSFAVQSKKKEGGVKKARPGVEGAEDVGMGGVVMDTPVIQRAFESSDEEGLSNEYAAYQLRLHQTQGSSHQREIDHNVPLSIMGFFASLPGELRNRIYRLALVEPSGPFNIIMQPGTCSLGPCSHMKLPTAVPGVLSSCRQIRYEAMPIFCAENRFKFDAKTVKERCTANWLRALGRYARLIPISIGIEIIVWEDTSPTNLVKVGRPYVMTIENQPPNGGIIPDYDGFILRLDGQIEAKAPDECAKMFKHVVKLNERFGQESREQLLLEFLWSDWMAELVFRCGK</sequence>
<evidence type="ECO:0000313" key="2">
    <source>
        <dbReference type="Proteomes" id="UP001281147"/>
    </source>
</evidence>
<dbReference type="Proteomes" id="UP001281147">
    <property type="component" value="Unassembled WGS sequence"/>
</dbReference>
<name>A0ACC3NNR5_9PEZI</name>
<protein>
    <submittedName>
        <fullName evidence="1">Uncharacterized protein</fullName>
    </submittedName>
</protein>
<reference evidence="1" key="1">
    <citation type="submission" date="2023-07" db="EMBL/GenBank/DDBJ databases">
        <title>Black Yeasts Isolated from many extreme environments.</title>
        <authorList>
            <person name="Coleine C."/>
            <person name="Stajich J.E."/>
            <person name="Selbmann L."/>
        </authorList>
    </citation>
    <scope>NUCLEOTIDE SEQUENCE</scope>
    <source>
        <strain evidence="1">CCFEE 5714</strain>
    </source>
</reference>
<dbReference type="EMBL" id="JAUTXU010000027">
    <property type="protein sequence ID" value="KAK3719314.1"/>
    <property type="molecule type" value="Genomic_DNA"/>
</dbReference>
<comment type="caution">
    <text evidence="1">The sequence shown here is derived from an EMBL/GenBank/DDBJ whole genome shotgun (WGS) entry which is preliminary data.</text>
</comment>
<organism evidence="1 2">
    <name type="scientific">Vermiconidia calcicola</name>
    <dbReference type="NCBI Taxonomy" id="1690605"/>
    <lineage>
        <taxon>Eukaryota</taxon>
        <taxon>Fungi</taxon>
        <taxon>Dikarya</taxon>
        <taxon>Ascomycota</taxon>
        <taxon>Pezizomycotina</taxon>
        <taxon>Dothideomycetes</taxon>
        <taxon>Dothideomycetidae</taxon>
        <taxon>Mycosphaerellales</taxon>
        <taxon>Extremaceae</taxon>
        <taxon>Vermiconidia</taxon>
    </lineage>
</organism>
<proteinExistence type="predicted"/>
<evidence type="ECO:0000313" key="1">
    <source>
        <dbReference type="EMBL" id="KAK3719314.1"/>
    </source>
</evidence>
<accession>A0ACC3NNR5</accession>
<keyword evidence="2" id="KW-1185">Reference proteome</keyword>